<comment type="caution">
    <text evidence="1">The sequence shown here is derived from an EMBL/GenBank/DDBJ whole genome shotgun (WGS) entry which is preliminary data.</text>
</comment>
<evidence type="ECO:0000313" key="2">
    <source>
        <dbReference type="Proteomes" id="UP000298030"/>
    </source>
</evidence>
<reference evidence="1 2" key="1">
    <citation type="journal article" date="2019" name="Nat. Ecol. Evol.">
        <title>Megaphylogeny resolves global patterns of mushroom evolution.</title>
        <authorList>
            <person name="Varga T."/>
            <person name="Krizsan K."/>
            <person name="Foldi C."/>
            <person name="Dima B."/>
            <person name="Sanchez-Garcia M."/>
            <person name="Sanchez-Ramirez S."/>
            <person name="Szollosi G.J."/>
            <person name="Szarkandi J.G."/>
            <person name="Papp V."/>
            <person name="Albert L."/>
            <person name="Andreopoulos W."/>
            <person name="Angelini C."/>
            <person name="Antonin V."/>
            <person name="Barry K.W."/>
            <person name="Bougher N.L."/>
            <person name="Buchanan P."/>
            <person name="Buyck B."/>
            <person name="Bense V."/>
            <person name="Catcheside P."/>
            <person name="Chovatia M."/>
            <person name="Cooper J."/>
            <person name="Damon W."/>
            <person name="Desjardin D."/>
            <person name="Finy P."/>
            <person name="Geml J."/>
            <person name="Haridas S."/>
            <person name="Hughes K."/>
            <person name="Justo A."/>
            <person name="Karasinski D."/>
            <person name="Kautmanova I."/>
            <person name="Kiss B."/>
            <person name="Kocsube S."/>
            <person name="Kotiranta H."/>
            <person name="LaButti K.M."/>
            <person name="Lechner B.E."/>
            <person name="Liimatainen K."/>
            <person name="Lipzen A."/>
            <person name="Lukacs Z."/>
            <person name="Mihaltcheva S."/>
            <person name="Morgado L.N."/>
            <person name="Niskanen T."/>
            <person name="Noordeloos M.E."/>
            <person name="Ohm R.A."/>
            <person name="Ortiz-Santana B."/>
            <person name="Ovrebo C."/>
            <person name="Racz N."/>
            <person name="Riley R."/>
            <person name="Savchenko A."/>
            <person name="Shiryaev A."/>
            <person name="Soop K."/>
            <person name="Spirin V."/>
            <person name="Szebenyi C."/>
            <person name="Tomsovsky M."/>
            <person name="Tulloss R.E."/>
            <person name="Uehling J."/>
            <person name="Grigoriev I.V."/>
            <person name="Vagvolgyi C."/>
            <person name="Papp T."/>
            <person name="Martin F.M."/>
            <person name="Miettinen O."/>
            <person name="Hibbett D.S."/>
            <person name="Nagy L.G."/>
        </authorList>
    </citation>
    <scope>NUCLEOTIDE SEQUENCE [LARGE SCALE GENOMIC DNA]</scope>
    <source>
        <strain evidence="1 2">FP101781</strain>
    </source>
</reference>
<dbReference type="EMBL" id="QPFP01000028">
    <property type="protein sequence ID" value="TEB29280.1"/>
    <property type="molecule type" value="Genomic_DNA"/>
</dbReference>
<dbReference type="AlphaFoldDB" id="A0A4Y7T578"/>
<evidence type="ECO:0000313" key="1">
    <source>
        <dbReference type="EMBL" id="TEB29280.1"/>
    </source>
</evidence>
<accession>A0A4Y7T578</accession>
<sequence>MYALMMMIRRSHQFRGLDTNHDGPPSLIFSSLCRQTCSTGPYSFASRRVTLIVHASARQVLRQGPLRGGSHSELEDETSRFNDRAKGCWPPIIPIAKRAFEMCTHGRIHGRSHPVYPRRTTQPHRLAYFLLRCTRVRAGGMQMPKIVVVVQPWKVMYRGDHSLGRHVDVMGAGA</sequence>
<protein>
    <submittedName>
        <fullName evidence="1">Uncharacterized protein</fullName>
    </submittedName>
</protein>
<dbReference type="Proteomes" id="UP000298030">
    <property type="component" value="Unassembled WGS sequence"/>
</dbReference>
<keyword evidence="2" id="KW-1185">Reference proteome</keyword>
<name>A0A4Y7T578_COPMI</name>
<organism evidence="1 2">
    <name type="scientific">Coprinellus micaceus</name>
    <name type="common">Glistening ink-cap mushroom</name>
    <name type="synonym">Coprinus micaceus</name>
    <dbReference type="NCBI Taxonomy" id="71717"/>
    <lineage>
        <taxon>Eukaryota</taxon>
        <taxon>Fungi</taxon>
        <taxon>Dikarya</taxon>
        <taxon>Basidiomycota</taxon>
        <taxon>Agaricomycotina</taxon>
        <taxon>Agaricomycetes</taxon>
        <taxon>Agaricomycetidae</taxon>
        <taxon>Agaricales</taxon>
        <taxon>Agaricineae</taxon>
        <taxon>Psathyrellaceae</taxon>
        <taxon>Coprinellus</taxon>
    </lineage>
</organism>
<gene>
    <name evidence="1" type="ORF">FA13DRAFT_671940</name>
</gene>
<proteinExistence type="predicted"/>